<dbReference type="PANTHER" id="PTHR22762:SF133">
    <property type="entry name" value="P-TYPE DOMAIN-CONTAINING PROTEIN"/>
    <property type="match status" value="1"/>
</dbReference>
<dbReference type="AlphaFoldDB" id="A0A914UHD1"/>
<dbReference type="InterPro" id="IPR013780">
    <property type="entry name" value="Glyco_hydro_b"/>
</dbReference>
<feature type="domain" description="Glycosyl hydrolase family 31 C-terminal" evidence="1">
    <location>
        <begin position="55"/>
        <end position="155"/>
    </location>
</feature>
<keyword evidence="2" id="KW-1185">Reference proteome</keyword>
<evidence type="ECO:0000259" key="1">
    <source>
        <dbReference type="Pfam" id="PF21365"/>
    </source>
</evidence>
<evidence type="ECO:0000313" key="3">
    <source>
        <dbReference type="WBParaSite" id="PSAMB.scaffold1006size37331.g10339.t1"/>
    </source>
</evidence>
<accession>A0A914UHD1</accession>
<dbReference type="GO" id="GO:0004558">
    <property type="term" value="F:alpha-1,4-glucosidase activity"/>
    <property type="evidence" value="ECO:0007669"/>
    <property type="project" value="TreeGrafter"/>
</dbReference>
<organism evidence="2 3">
    <name type="scientific">Plectus sambesii</name>
    <dbReference type="NCBI Taxonomy" id="2011161"/>
    <lineage>
        <taxon>Eukaryota</taxon>
        <taxon>Metazoa</taxon>
        <taxon>Ecdysozoa</taxon>
        <taxon>Nematoda</taxon>
        <taxon>Chromadorea</taxon>
        <taxon>Plectida</taxon>
        <taxon>Plectina</taxon>
        <taxon>Plectoidea</taxon>
        <taxon>Plectidae</taxon>
        <taxon>Plectus</taxon>
    </lineage>
</organism>
<dbReference type="WBParaSite" id="PSAMB.scaffold1006size37331.g10339.t1">
    <property type="protein sequence ID" value="PSAMB.scaffold1006size37331.g10339.t1"/>
    <property type="gene ID" value="PSAMB.scaffold1006size37331.g10339"/>
</dbReference>
<dbReference type="Gene3D" id="3.20.20.80">
    <property type="entry name" value="Glycosidases"/>
    <property type="match status" value="1"/>
</dbReference>
<proteinExistence type="predicted"/>
<dbReference type="PANTHER" id="PTHR22762">
    <property type="entry name" value="ALPHA-GLUCOSIDASE"/>
    <property type="match status" value="1"/>
</dbReference>
<name>A0A914UHD1_9BILA</name>
<reference evidence="3" key="1">
    <citation type="submission" date="2022-11" db="UniProtKB">
        <authorList>
            <consortium name="WormBaseParasite"/>
        </authorList>
    </citation>
    <scope>IDENTIFICATION</scope>
</reference>
<dbReference type="SUPFAM" id="SSF51011">
    <property type="entry name" value="Glycosyl hydrolase domain"/>
    <property type="match status" value="1"/>
</dbReference>
<protein>
    <recommendedName>
        <fullName evidence="1">Glycosyl hydrolase family 31 C-terminal domain-containing protein</fullName>
    </recommendedName>
</protein>
<dbReference type="Gene3D" id="2.60.40.1180">
    <property type="entry name" value="Golgi alpha-mannosidase II"/>
    <property type="match status" value="2"/>
</dbReference>
<dbReference type="Pfam" id="PF21365">
    <property type="entry name" value="Glyco_hydro_31_3rd"/>
    <property type="match status" value="1"/>
</dbReference>
<sequence length="314" mass="35019">MFDAPFSNHNDKSAPDQDPATMGSVVIAATKQALLFRYNYLPHLYSLMYDAHINGHTVLRPLFFEFPSDPMARKVETQFLWGSSFMISPVLTQGAQDVSVYFPNDIWYRVCPALAIADIQCFQSGLAETTQATTKTIGATLFQMIPVHIRGGAIVPRQGITKFDGTTVLTTVELRQNPFELLVALNAQNAANGMMYWDDGESILPDSNPSSVYYKWTFNYTETSTMGQLSLQIVNKPSQAITVPKLNIIDVLGYTHTADFNSFKLDGRSVQINTQLSSNNVFRKHLIINTPNLIDLTALNTAQQSPSLLTWNHQ</sequence>
<dbReference type="Proteomes" id="UP000887566">
    <property type="component" value="Unplaced"/>
</dbReference>
<evidence type="ECO:0000313" key="2">
    <source>
        <dbReference type="Proteomes" id="UP000887566"/>
    </source>
</evidence>
<dbReference type="InterPro" id="IPR048395">
    <property type="entry name" value="Glyco_hydro_31_C"/>
</dbReference>